<evidence type="ECO:0000259" key="6">
    <source>
        <dbReference type="SMART" id="SM00732"/>
    </source>
</evidence>
<feature type="domain" description="YqgF/RNase H-like" evidence="6">
    <location>
        <begin position="1"/>
        <end position="101"/>
    </location>
</feature>
<keyword evidence="2 5" id="KW-0690">Ribosome biogenesis</keyword>
<dbReference type="PANTHER" id="PTHR33317:SF4">
    <property type="entry name" value="POLYNUCLEOTIDYL TRANSFERASE, RIBONUCLEASE H-LIKE SUPERFAMILY PROTEIN"/>
    <property type="match status" value="1"/>
</dbReference>
<proteinExistence type="inferred from homology"/>
<evidence type="ECO:0000256" key="4">
    <source>
        <dbReference type="ARBA" id="ARBA00022801"/>
    </source>
</evidence>
<dbReference type="GO" id="GO:0016788">
    <property type="term" value="F:hydrolase activity, acting on ester bonds"/>
    <property type="evidence" value="ECO:0007669"/>
    <property type="project" value="UniProtKB-UniRule"/>
</dbReference>
<dbReference type="GO" id="GO:0000967">
    <property type="term" value="P:rRNA 5'-end processing"/>
    <property type="evidence" value="ECO:0007669"/>
    <property type="project" value="UniProtKB-UniRule"/>
</dbReference>
<dbReference type="EC" id="3.1.-.-" evidence="5"/>
<dbReference type="InterPro" id="IPR012337">
    <property type="entry name" value="RNaseH-like_sf"/>
</dbReference>
<evidence type="ECO:0000313" key="7">
    <source>
        <dbReference type="EMBL" id="TCP64342.1"/>
    </source>
</evidence>
<dbReference type="NCBIfam" id="TIGR00250">
    <property type="entry name" value="RNAse_H_YqgF"/>
    <property type="match status" value="1"/>
</dbReference>
<comment type="subcellular location">
    <subcellularLocation>
        <location evidence="5">Cytoplasm</location>
    </subcellularLocation>
</comment>
<dbReference type="AlphaFoldDB" id="A0A4R2RKC4"/>
<keyword evidence="3 5" id="KW-0540">Nuclease</keyword>
<comment type="function">
    <text evidence="5">Could be a nuclease involved in processing of the 5'-end of pre-16S rRNA.</text>
</comment>
<dbReference type="InterPro" id="IPR005227">
    <property type="entry name" value="YqgF"/>
</dbReference>
<dbReference type="EMBL" id="SLXT01000010">
    <property type="protein sequence ID" value="TCP64342.1"/>
    <property type="molecule type" value="Genomic_DNA"/>
</dbReference>
<evidence type="ECO:0000256" key="5">
    <source>
        <dbReference type="HAMAP-Rule" id="MF_00651"/>
    </source>
</evidence>
<evidence type="ECO:0000313" key="8">
    <source>
        <dbReference type="Proteomes" id="UP000294813"/>
    </source>
</evidence>
<keyword evidence="1 5" id="KW-0963">Cytoplasm</keyword>
<keyword evidence="4 5" id="KW-0378">Hydrolase</keyword>
<evidence type="ECO:0000256" key="3">
    <source>
        <dbReference type="ARBA" id="ARBA00022722"/>
    </source>
</evidence>
<name>A0A4R2RKC4_9FIRM</name>
<evidence type="ECO:0000256" key="2">
    <source>
        <dbReference type="ARBA" id="ARBA00022517"/>
    </source>
</evidence>
<dbReference type="PANTHER" id="PTHR33317">
    <property type="entry name" value="POLYNUCLEOTIDYL TRANSFERASE, RIBONUCLEASE H-LIKE SUPERFAMILY PROTEIN"/>
    <property type="match status" value="1"/>
</dbReference>
<dbReference type="SUPFAM" id="SSF53098">
    <property type="entry name" value="Ribonuclease H-like"/>
    <property type="match status" value="1"/>
</dbReference>
<evidence type="ECO:0000256" key="1">
    <source>
        <dbReference type="ARBA" id="ARBA00022490"/>
    </source>
</evidence>
<gene>
    <name evidence="7" type="ORF">EDD73_11041</name>
</gene>
<dbReference type="Pfam" id="PF03652">
    <property type="entry name" value="RuvX"/>
    <property type="match status" value="1"/>
</dbReference>
<dbReference type="Proteomes" id="UP000294813">
    <property type="component" value="Unassembled WGS sequence"/>
</dbReference>
<accession>A0A4R2RKC4</accession>
<dbReference type="InterPro" id="IPR037027">
    <property type="entry name" value="YqgF/RNaseH-like_dom_sf"/>
</dbReference>
<dbReference type="Gene3D" id="3.30.420.140">
    <property type="entry name" value="YqgF/RNase H-like domain"/>
    <property type="match status" value="1"/>
</dbReference>
<sequence length="138" mass="15634">MRILGLDVGTKTIGVAISDPLGWTAQGIETMRRSRLETDLEQLRELVDKWEVEAIVIGMPRNMNGTYGPKSEIIRAFGQQLADKVQRPIHYWDERLTTVAAQKTLLQGDVSRAKRKQVVDKLAAVLILQNYLDGHRRP</sequence>
<dbReference type="OrthoDB" id="9796140at2"/>
<dbReference type="CDD" id="cd16964">
    <property type="entry name" value="YqgF"/>
    <property type="match status" value="1"/>
</dbReference>
<keyword evidence="8" id="KW-1185">Reference proteome</keyword>
<dbReference type="SMART" id="SM00732">
    <property type="entry name" value="YqgFc"/>
    <property type="match status" value="1"/>
</dbReference>
<dbReference type="GO" id="GO:0004518">
    <property type="term" value="F:nuclease activity"/>
    <property type="evidence" value="ECO:0007669"/>
    <property type="project" value="UniProtKB-KW"/>
</dbReference>
<organism evidence="7 8">
    <name type="scientific">Heliophilum fasciatum</name>
    <dbReference type="NCBI Taxonomy" id="35700"/>
    <lineage>
        <taxon>Bacteria</taxon>
        <taxon>Bacillati</taxon>
        <taxon>Bacillota</taxon>
        <taxon>Clostridia</taxon>
        <taxon>Eubacteriales</taxon>
        <taxon>Heliobacteriaceae</taxon>
        <taxon>Heliophilum</taxon>
    </lineage>
</organism>
<reference evidence="7 8" key="1">
    <citation type="submission" date="2019-03" db="EMBL/GenBank/DDBJ databases">
        <title>Genomic Encyclopedia of Type Strains, Phase IV (KMG-IV): sequencing the most valuable type-strain genomes for metagenomic binning, comparative biology and taxonomic classification.</title>
        <authorList>
            <person name="Goeker M."/>
        </authorList>
    </citation>
    <scope>NUCLEOTIDE SEQUENCE [LARGE SCALE GENOMIC DNA]</scope>
    <source>
        <strain evidence="7 8">DSM 11170</strain>
    </source>
</reference>
<dbReference type="GO" id="GO:0005829">
    <property type="term" value="C:cytosol"/>
    <property type="evidence" value="ECO:0007669"/>
    <property type="project" value="TreeGrafter"/>
</dbReference>
<comment type="similarity">
    <text evidence="5">Belongs to the YqgF HJR family.</text>
</comment>
<comment type="caution">
    <text evidence="7">The sequence shown here is derived from an EMBL/GenBank/DDBJ whole genome shotgun (WGS) entry which is preliminary data.</text>
</comment>
<dbReference type="HAMAP" id="MF_00651">
    <property type="entry name" value="Nuclease_YqgF"/>
    <property type="match status" value="1"/>
</dbReference>
<protein>
    <recommendedName>
        <fullName evidence="5">Putative pre-16S rRNA nuclease</fullName>
        <ecNumber evidence="5">3.1.-.-</ecNumber>
    </recommendedName>
</protein>
<dbReference type="RefSeq" id="WP_131919082.1">
    <property type="nucleotide sequence ID" value="NZ_JAOQNU010000010.1"/>
</dbReference>
<dbReference type="InterPro" id="IPR006641">
    <property type="entry name" value="YqgF/RNaseH-like_dom"/>
</dbReference>